<dbReference type="RefSeq" id="WP_120761924.1">
    <property type="nucleotide sequence ID" value="NZ_CP032630.1"/>
</dbReference>
<evidence type="ECO:0000313" key="4">
    <source>
        <dbReference type="EMBL" id="AYF97575.1"/>
    </source>
</evidence>
<evidence type="ECO:0000256" key="1">
    <source>
        <dbReference type="SAM" id="Coils"/>
    </source>
</evidence>
<dbReference type="OrthoDB" id="5149329at2"/>
<keyword evidence="3" id="KW-0812">Transmembrane</keyword>
<dbReference type="AlphaFoldDB" id="A0A387B8R1"/>
<proteinExistence type="predicted"/>
<sequence length="221" mass="22722">MKLGTRVWGVITVVVVVGLVAGGWFLGAAPLLDAKTSSDQARAAILVQNDLLAAQNTALEAKRAELDDLEKRASELETAIPSEVGGADFIRDLNDLAVATGVSISSIGISDGTRYLPPVEGSDVEGAPTPLTDPLITEENFVLVPVTVTATGGWNELLAFVHAVQTGQRLVLVTGLTSSADAGTYQFQISGTMYALQRPGGPAVDTEADADGTSTDGAAAS</sequence>
<evidence type="ECO:0000256" key="3">
    <source>
        <dbReference type="SAM" id="Phobius"/>
    </source>
</evidence>
<feature type="transmembrane region" description="Helical" evidence="3">
    <location>
        <begin position="7"/>
        <end position="32"/>
    </location>
</feature>
<keyword evidence="1" id="KW-0175">Coiled coil</keyword>
<keyword evidence="5" id="KW-1185">Reference proteome</keyword>
<evidence type="ECO:0008006" key="6">
    <source>
        <dbReference type="Google" id="ProtNLM"/>
    </source>
</evidence>
<feature type="region of interest" description="Disordered" evidence="2">
    <location>
        <begin position="198"/>
        <end position="221"/>
    </location>
</feature>
<reference evidence="5" key="1">
    <citation type="submission" date="2018-09" db="EMBL/GenBank/DDBJ databases">
        <title>Genome sequencing of strain 2DFWR-13.</title>
        <authorList>
            <person name="Heo J."/>
            <person name="Kim S.-J."/>
            <person name="Kwon S.-W."/>
        </authorList>
    </citation>
    <scope>NUCLEOTIDE SEQUENCE [LARGE SCALE GENOMIC DNA]</scope>
    <source>
        <strain evidence="5">2DFWR-13</strain>
    </source>
</reference>
<name>A0A387B8R1_9MICO</name>
<dbReference type="InterPro" id="IPR014717">
    <property type="entry name" value="Transl_elong_EF1B/ribsomal_bS6"/>
</dbReference>
<dbReference type="KEGG" id="lyd:D7I47_04395"/>
<feature type="coiled-coil region" evidence="1">
    <location>
        <begin position="52"/>
        <end position="79"/>
    </location>
</feature>
<evidence type="ECO:0000313" key="5">
    <source>
        <dbReference type="Proteomes" id="UP000278886"/>
    </source>
</evidence>
<protein>
    <recommendedName>
        <fullName evidence="6">Pilus assembly protein PilO</fullName>
    </recommendedName>
</protein>
<organism evidence="4 5">
    <name type="scientific">Protaetiibacter intestinalis</name>
    <dbReference type="NCBI Taxonomy" id="2419774"/>
    <lineage>
        <taxon>Bacteria</taxon>
        <taxon>Bacillati</taxon>
        <taxon>Actinomycetota</taxon>
        <taxon>Actinomycetes</taxon>
        <taxon>Micrococcales</taxon>
        <taxon>Microbacteriaceae</taxon>
        <taxon>Protaetiibacter</taxon>
    </lineage>
</organism>
<accession>A0A387B8R1</accession>
<dbReference type="EMBL" id="CP032630">
    <property type="protein sequence ID" value="AYF97575.1"/>
    <property type="molecule type" value="Genomic_DNA"/>
</dbReference>
<dbReference type="Proteomes" id="UP000278886">
    <property type="component" value="Chromosome"/>
</dbReference>
<gene>
    <name evidence="4" type="ORF">D7I47_04395</name>
</gene>
<dbReference type="Gene3D" id="3.30.70.60">
    <property type="match status" value="1"/>
</dbReference>
<feature type="compositionally biased region" description="Low complexity" evidence="2">
    <location>
        <begin position="211"/>
        <end position="221"/>
    </location>
</feature>
<keyword evidence="3" id="KW-0472">Membrane</keyword>
<keyword evidence="3" id="KW-1133">Transmembrane helix</keyword>
<evidence type="ECO:0000256" key="2">
    <source>
        <dbReference type="SAM" id="MobiDB-lite"/>
    </source>
</evidence>